<dbReference type="VEuPathDB" id="FungiDB:VP01_2072g5"/>
<organism evidence="2 3">
    <name type="scientific">Puccinia sorghi</name>
    <dbReference type="NCBI Taxonomy" id="27349"/>
    <lineage>
        <taxon>Eukaryota</taxon>
        <taxon>Fungi</taxon>
        <taxon>Dikarya</taxon>
        <taxon>Basidiomycota</taxon>
        <taxon>Pucciniomycotina</taxon>
        <taxon>Pucciniomycetes</taxon>
        <taxon>Pucciniales</taxon>
        <taxon>Pucciniaceae</taxon>
        <taxon>Puccinia</taxon>
    </lineage>
</organism>
<gene>
    <name evidence="2" type="ORF">VP01_2072g5</name>
</gene>
<sequence>MEASNIAVRHEDQYIPLDISEVKNRAENIPEEELKKYLEAIPQFSKQKSIIFPYLDQNDSMKDDYIVIKDSLKNLENEAHGMQSIIEEISKKQKSDKSIAHLIQDLKDFNKLLTRGITEKPYGLKDPASHVKNMDPSNLDLEGFASSVKNTFQDSKHHVSANVLNLDVVEISRKVSDGHIQRLNAIFHDFQSLRTEEQKCLDIDDLIAKFQRNILQTVDYMYKQEIISAKDLKEFYQMKNTFELAAWNMFVTQLIDDYTGLEYIDFADENPVSTLSKWYSAHFRTLYEDYNYCQN</sequence>
<dbReference type="EMBL" id="LAVV01006918">
    <property type="protein sequence ID" value="KNZ57788.1"/>
    <property type="molecule type" value="Genomic_DNA"/>
</dbReference>
<reference evidence="2 3" key="1">
    <citation type="submission" date="2015-08" db="EMBL/GenBank/DDBJ databases">
        <title>Next Generation Sequencing and Analysis of the Genome of Puccinia sorghi L Schw, the Causal Agent of Maize Common Rust.</title>
        <authorList>
            <person name="Rochi L."/>
            <person name="Burguener G."/>
            <person name="Darino M."/>
            <person name="Turjanski A."/>
            <person name="Kreff E."/>
            <person name="Dieguez M.J."/>
            <person name="Sacco F."/>
        </authorList>
    </citation>
    <scope>NUCLEOTIDE SEQUENCE [LARGE SCALE GENOMIC DNA]</scope>
    <source>
        <strain evidence="2 3">RO10H11247</strain>
    </source>
</reference>
<evidence type="ECO:0000256" key="1">
    <source>
        <dbReference type="SAM" id="Coils"/>
    </source>
</evidence>
<evidence type="ECO:0000313" key="3">
    <source>
        <dbReference type="Proteomes" id="UP000037035"/>
    </source>
</evidence>
<protein>
    <submittedName>
        <fullName evidence="2">Uncharacterized protein</fullName>
    </submittedName>
</protein>
<dbReference type="Proteomes" id="UP000037035">
    <property type="component" value="Unassembled WGS sequence"/>
</dbReference>
<evidence type="ECO:0000313" key="2">
    <source>
        <dbReference type="EMBL" id="KNZ57788.1"/>
    </source>
</evidence>
<comment type="caution">
    <text evidence="2">The sequence shown here is derived from an EMBL/GenBank/DDBJ whole genome shotgun (WGS) entry which is preliminary data.</text>
</comment>
<accession>A0A0L6VAL6</accession>
<keyword evidence="1" id="KW-0175">Coiled coil</keyword>
<keyword evidence="3" id="KW-1185">Reference proteome</keyword>
<proteinExistence type="predicted"/>
<dbReference type="AlphaFoldDB" id="A0A0L6VAL6"/>
<name>A0A0L6VAL6_9BASI</name>
<feature type="coiled-coil region" evidence="1">
    <location>
        <begin position="58"/>
        <end position="92"/>
    </location>
</feature>